<keyword evidence="4" id="KW-1185">Reference proteome</keyword>
<dbReference type="InterPro" id="IPR020287">
    <property type="entry name" value="Tail_sheath_C"/>
</dbReference>
<proteinExistence type="inferred from homology"/>
<gene>
    <name evidence="3" type="ORF">SAMN06295960_4645</name>
</gene>
<dbReference type="STRING" id="1852522.SAMN06295960_4645"/>
<evidence type="ECO:0000313" key="3">
    <source>
        <dbReference type="EMBL" id="SMG58203.1"/>
    </source>
</evidence>
<dbReference type="Pfam" id="PF17482">
    <property type="entry name" value="Phage_sheath_1C"/>
    <property type="match status" value="1"/>
</dbReference>
<dbReference type="Gene3D" id="3.30.1370.220">
    <property type="match status" value="1"/>
</dbReference>
<accession>A0A1X7LY37</accession>
<organism evidence="3 4">
    <name type="scientific">Paenibacillus aquistagni</name>
    <dbReference type="NCBI Taxonomy" id="1852522"/>
    <lineage>
        <taxon>Bacteria</taxon>
        <taxon>Bacillati</taxon>
        <taxon>Bacillota</taxon>
        <taxon>Bacilli</taxon>
        <taxon>Bacillales</taxon>
        <taxon>Paenibacillaceae</taxon>
        <taxon>Paenibacillus</taxon>
    </lineage>
</organism>
<comment type="similarity">
    <text evidence="1">Belongs to the myoviridae tail sheath protein family.</text>
</comment>
<feature type="domain" description="Tail sheath protein C-terminal" evidence="2">
    <location>
        <begin position="235"/>
        <end position="354"/>
    </location>
</feature>
<name>A0A1X7LY37_9BACL</name>
<evidence type="ECO:0000313" key="4">
    <source>
        <dbReference type="Proteomes" id="UP000193834"/>
    </source>
</evidence>
<dbReference type="Proteomes" id="UP000193834">
    <property type="component" value="Unassembled WGS sequence"/>
</dbReference>
<dbReference type="EMBL" id="FXAZ01000009">
    <property type="protein sequence ID" value="SMG58203.1"/>
    <property type="molecule type" value="Genomic_DNA"/>
</dbReference>
<dbReference type="RefSeq" id="WP_085498522.1">
    <property type="nucleotide sequence ID" value="NZ_FXAZ01000009.1"/>
</dbReference>
<dbReference type="OrthoDB" id="89060at2"/>
<reference evidence="3 4" key="1">
    <citation type="submission" date="2017-04" db="EMBL/GenBank/DDBJ databases">
        <authorList>
            <person name="Afonso C.L."/>
            <person name="Miller P.J."/>
            <person name="Scott M.A."/>
            <person name="Spackman E."/>
            <person name="Goraichik I."/>
            <person name="Dimitrov K.M."/>
            <person name="Suarez D.L."/>
            <person name="Swayne D.E."/>
        </authorList>
    </citation>
    <scope>NUCLEOTIDE SEQUENCE [LARGE SCALE GENOMIC DNA]</scope>
    <source>
        <strain evidence="3 4">11</strain>
    </source>
</reference>
<sequence length="359" mass="39796">MAIGLPQIEITFSSLARTAVQRSARGIVALIVKDDTDTSFSVKEYKLASEVEKAAFTAENVKYIQDVLGGGASKVIVARVSVDSTEATEEAIQAIGKKKYNWIGHATGAAAEHTSLAAYVKEQEKTGKNIKAIVYKATNPDSMCVVNFTNETLTKIDDSEIAGDKYIARLLGLLAGLPMTQSGTYKVLEDLKSVKEPADLEAAVNNGELVLFNDDDQVRVARAVNSLQTLGEGVTEDMKKIIVVETMHLIREDIYTTFKQDYLGKYKNKYDNQILFISAVNTYFDALEREEILDSEYDNRSDIDVEEQRQAWIDIGKTEASDWDDSKVRINTFRSNVFLAGSIKILDAIEDLKFGITMQ</sequence>
<protein>
    <submittedName>
        <fullName evidence="3">Phage tail sheath protein</fullName>
    </submittedName>
</protein>
<dbReference type="Gene3D" id="3.40.50.11790">
    <property type="match status" value="1"/>
</dbReference>
<evidence type="ECO:0000259" key="2">
    <source>
        <dbReference type="Pfam" id="PF17482"/>
    </source>
</evidence>
<evidence type="ECO:0000256" key="1">
    <source>
        <dbReference type="ARBA" id="ARBA00008005"/>
    </source>
</evidence>
<dbReference type="AlphaFoldDB" id="A0A1X7LY37"/>